<dbReference type="Pfam" id="PF01266">
    <property type="entry name" value="DAO"/>
    <property type="match status" value="1"/>
</dbReference>
<comment type="caution">
    <text evidence="2">The sequence shown here is derived from an EMBL/GenBank/DDBJ whole genome shotgun (WGS) entry which is preliminary data.</text>
</comment>
<dbReference type="EMBL" id="JUIW01000003">
    <property type="protein sequence ID" value="RYJ44424.1"/>
    <property type="molecule type" value="Genomic_DNA"/>
</dbReference>
<sequence>MTLKAGYPFWLIKDGLPFTFPKLDHDVDTDVVIIGAGISGALVRYYLVNAGIKCTTIDARTIGLGSTSASTSLLQYEIDVPLYKLSEMIGKEKAQRAYQLCGEAIDKLAQITKDFKLDELKKRKSLYYAAYKKDVSWLKKEYEARKEAGFKVKWLNEEEVMEQFGFKSYGAILSDKAAETNAYMLTHCLLQQKGKNKSLEIYDRTPVTDIKHNKNGVVLTTESGHTLKAKKLVYATGYEVVDFIDKDIVKLLSTYAVVSEQYNERQFWNDEVLIWNTADPYLYIRTTSDNRVLVGGRDEDFSNPAKRDKLISKKTKQLTNDVNKLFPELDFKPEFSWTGTFGSTKDGLPYIGPYSKKPNSYFSLGFGGNGITFSLIGAEIICDLLQGKDNPDAKLFSFDR</sequence>
<dbReference type="RefSeq" id="WP_129750187.1">
    <property type="nucleotide sequence ID" value="NZ_JUIW01000003.1"/>
</dbReference>
<evidence type="ECO:0000259" key="1">
    <source>
        <dbReference type="Pfam" id="PF01266"/>
    </source>
</evidence>
<dbReference type="PANTHER" id="PTHR13847">
    <property type="entry name" value="SARCOSINE DEHYDROGENASE-RELATED"/>
    <property type="match status" value="1"/>
</dbReference>
<feature type="domain" description="FAD dependent oxidoreductase" evidence="1">
    <location>
        <begin position="30"/>
        <end position="384"/>
    </location>
</feature>
<dbReference type="SUPFAM" id="SSF51905">
    <property type="entry name" value="FAD/NAD(P)-binding domain"/>
    <property type="match status" value="1"/>
</dbReference>
<evidence type="ECO:0000313" key="2">
    <source>
        <dbReference type="EMBL" id="RYJ44424.1"/>
    </source>
</evidence>
<dbReference type="Gene3D" id="3.30.9.10">
    <property type="entry name" value="D-Amino Acid Oxidase, subunit A, domain 2"/>
    <property type="match status" value="1"/>
</dbReference>
<accession>A0A444WFE2</accession>
<dbReference type="InterPro" id="IPR036188">
    <property type="entry name" value="FAD/NAD-bd_sf"/>
</dbReference>
<keyword evidence="3" id="KW-1185">Reference proteome</keyword>
<dbReference type="Proteomes" id="UP000289775">
    <property type="component" value="Unassembled WGS sequence"/>
</dbReference>
<proteinExistence type="predicted"/>
<dbReference type="GO" id="GO:0005737">
    <property type="term" value="C:cytoplasm"/>
    <property type="evidence" value="ECO:0007669"/>
    <property type="project" value="TreeGrafter"/>
</dbReference>
<dbReference type="PANTHER" id="PTHR13847:SF201">
    <property type="entry name" value="PUTATIBE OXIDOREDUCTASE"/>
    <property type="match status" value="1"/>
</dbReference>
<protein>
    <submittedName>
        <fullName evidence="2">Glycine/D-amino acid oxidase, deaminating</fullName>
    </submittedName>
</protein>
<dbReference type="Gene3D" id="3.50.50.60">
    <property type="entry name" value="FAD/NAD(P)-binding domain"/>
    <property type="match status" value="1"/>
</dbReference>
<gene>
    <name evidence="2" type="ORF">NU09_1034</name>
</gene>
<dbReference type="InterPro" id="IPR006076">
    <property type="entry name" value="FAD-dep_OxRdtase"/>
</dbReference>
<evidence type="ECO:0000313" key="3">
    <source>
        <dbReference type="Proteomes" id="UP000289775"/>
    </source>
</evidence>
<name>A0A444WFE2_9FLAO</name>
<organism evidence="2 3">
    <name type="scientific">Flavobacterium beibuense</name>
    <dbReference type="NCBI Taxonomy" id="657326"/>
    <lineage>
        <taxon>Bacteria</taxon>
        <taxon>Pseudomonadati</taxon>
        <taxon>Bacteroidota</taxon>
        <taxon>Flavobacteriia</taxon>
        <taxon>Flavobacteriales</taxon>
        <taxon>Flavobacteriaceae</taxon>
        <taxon>Flavobacterium</taxon>
    </lineage>
</organism>
<dbReference type="OrthoDB" id="571248at2"/>
<reference evidence="2 3" key="1">
    <citation type="submission" date="2014-12" db="EMBL/GenBank/DDBJ databases">
        <title>Genome sequence of Flavobacterium beibuense RSKm HC5.</title>
        <authorList>
            <person name="Kim J.F."/>
            <person name="Song J.Y."/>
            <person name="Kwak M.-J."/>
            <person name="Lee S.-W."/>
        </authorList>
    </citation>
    <scope>NUCLEOTIDE SEQUENCE [LARGE SCALE GENOMIC DNA]</scope>
    <source>
        <strain evidence="2 3">RSKm HC5</strain>
    </source>
</reference>
<dbReference type="AlphaFoldDB" id="A0A444WFE2"/>